<dbReference type="InterPro" id="IPR036291">
    <property type="entry name" value="NAD(P)-bd_dom_sf"/>
</dbReference>
<evidence type="ECO:0000256" key="2">
    <source>
        <dbReference type="ARBA" id="ARBA00023445"/>
    </source>
</evidence>
<dbReference type="Proteomes" id="UP001498398">
    <property type="component" value="Unassembled WGS sequence"/>
</dbReference>
<dbReference type="Gene3D" id="3.40.50.720">
    <property type="entry name" value="NAD(P)-binding Rossmann-like Domain"/>
    <property type="match status" value="1"/>
</dbReference>
<reference evidence="4 5" key="1">
    <citation type="submission" date="2024-01" db="EMBL/GenBank/DDBJ databases">
        <title>A draft genome for the cacao thread blight pathogen Marasmiellus scandens.</title>
        <authorList>
            <person name="Baruah I.K."/>
            <person name="Leung J."/>
            <person name="Bukari Y."/>
            <person name="Amoako-Attah I."/>
            <person name="Meinhardt L.W."/>
            <person name="Bailey B.A."/>
            <person name="Cohen S.P."/>
        </authorList>
    </citation>
    <scope>NUCLEOTIDE SEQUENCE [LARGE SCALE GENOMIC DNA]</scope>
    <source>
        <strain evidence="4 5">GH-19</strain>
    </source>
</reference>
<name>A0ABR1JGW5_9AGAR</name>
<evidence type="ECO:0000259" key="3">
    <source>
        <dbReference type="Pfam" id="PF01370"/>
    </source>
</evidence>
<evidence type="ECO:0000313" key="5">
    <source>
        <dbReference type="Proteomes" id="UP001498398"/>
    </source>
</evidence>
<feature type="domain" description="NAD-dependent epimerase/dehydratase" evidence="3">
    <location>
        <begin position="6"/>
        <end position="251"/>
    </location>
</feature>
<dbReference type="PANTHER" id="PTHR10366">
    <property type="entry name" value="NAD DEPENDENT EPIMERASE/DEHYDRATASE"/>
    <property type="match status" value="1"/>
</dbReference>
<evidence type="ECO:0000313" key="4">
    <source>
        <dbReference type="EMBL" id="KAK7456483.1"/>
    </source>
</evidence>
<keyword evidence="5" id="KW-1185">Reference proteome</keyword>
<keyword evidence="1" id="KW-0560">Oxidoreductase</keyword>
<evidence type="ECO:0000256" key="1">
    <source>
        <dbReference type="ARBA" id="ARBA00023002"/>
    </source>
</evidence>
<dbReference type="PROSITE" id="PS51257">
    <property type="entry name" value="PROKAR_LIPOPROTEIN"/>
    <property type="match status" value="1"/>
</dbReference>
<comment type="caution">
    <text evidence="4">The sequence shown here is derived from an EMBL/GenBank/DDBJ whole genome shotgun (WGS) entry which is preliminary data.</text>
</comment>
<dbReference type="InterPro" id="IPR050425">
    <property type="entry name" value="NAD(P)_dehydrat-like"/>
</dbReference>
<dbReference type="InterPro" id="IPR001509">
    <property type="entry name" value="Epimerase_deHydtase"/>
</dbReference>
<comment type="similarity">
    <text evidence="2">Belongs to the NAD(P)-dependent epimerase/dehydratase family. Dihydroflavonol-4-reductase subfamily.</text>
</comment>
<accession>A0ABR1JGW5</accession>
<gene>
    <name evidence="4" type="ORF">VKT23_010733</name>
</gene>
<dbReference type="Pfam" id="PF01370">
    <property type="entry name" value="Epimerase"/>
    <property type="match status" value="1"/>
</dbReference>
<dbReference type="EMBL" id="JBANRG010000021">
    <property type="protein sequence ID" value="KAK7456483.1"/>
    <property type="molecule type" value="Genomic_DNA"/>
</dbReference>
<dbReference type="SUPFAM" id="SSF51735">
    <property type="entry name" value="NAD(P)-binding Rossmann-fold domains"/>
    <property type="match status" value="1"/>
</dbReference>
<sequence length="349" mass="39127">MPPRTVFVTGASGFIGSCVIKELLDQGHNVIGTARGSKAEYLKKSQEKYGDRFSVIEVANIFRDQIPEDILRKADAVIHMATPLPSKVPFEEVIPDSIEGTLNIARQTEKAGIKTLVVTGTVATIINPQNTFGNDDWNPVTKEEALTSKNLRAMYAASKKYSELALWEWAEAHPHVEVTVIEPPFVLGPITTQFFVTTSSSCHGTTNMHLYQFLSPPGTGTYPPYAMYIDLRDVANLHIRALSSPPTSKVGRKRLVVGSPHEWDYYKTLELIKNKVPTLKERLVNVKTDNEPPTMEMKRIPCDFQRIEEVLGMKMEDFRSFEETILDTLDQYIVLEKEWGQGGVDVVAK</sequence>
<organism evidence="4 5">
    <name type="scientific">Marasmiellus scandens</name>
    <dbReference type="NCBI Taxonomy" id="2682957"/>
    <lineage>
        <taxon>Eukaryota</taxon>
        <taxon>Fungi</taxon>
        <taxon>Dikarya</taxon>
        <taxon>Basidiomycota</taxon>
        <taxon>Agaricomycotina</taxon>
        <taxon>Agaricomycetes</taxon>
        <taxon>Agaricomycetidae</taxon>
        <taxon>Agaricales</taxon>
        <taxon>Marasmiineae</taxon>
        <taxon>Omphalotaceae</taxon>
        <taxon>Marasmiellus</taxon>
    </lineage>
</organism>
<dbReference type="PANTHER" id="PTHR10366:SF562">
    <property type="entry name" value="ALDEHYDE REDUCTASE II (AFU_ORTHOLOGUE AFUA_1G11360)"/>
    <property type="match status" value="1"/>
</dbReference>
<protein>
    <recommendedName>
        <fullName evidence="3">NAD-dependent epimerase/dehydratase domain-containing protein</fullName>
    </recommendedName>
</protein>
<proteinExistence type="inferred from homology"/>